<dbReference type="AlphaFoldDB" id="A0A2T3AQI1"/>
<protein>
    <submittedName>
        <fullName evidence="2">Uncharacterized protein</fullName>
    </submittedName>
</protein>
<dbReference type="STRING" id="857342.A0A2T3AQI1"/>
<reference evidence="2 3" key="1">
    <citation type="journal article" date="2018" name="New Phytol.">
        <title>Comparative genomics and transcriptomics depict ericoid mycorrhizal fungi as versatile saprotrophs and plant mutualists.</title>
        <authorList>
            <person name="Martino E."/>
            <person name="Morin E."/>
            <person name="Grelet G.A."/>
            <person name="Kuo A."/>
            <person name="Kohler A."/>
            <person name="Daghino S."/>
            <person name="Barry K.W."/>
            <person name="Cichocki N."/>
            <person name="Clum A."/>
            <person name="Dockter R.B."/>
            <person name="Hainaut M."/>
            <person name="Kuo R.C."/>
            <person name="LaButti K."/>
            <person name="Lindahl B.D."/>
            <person name="Lindquist E.A."/>
            <person name="Lipzen A."/>
            <person name="Khouja H.R."/>
            <person name="Magnuson J."/>
            <person name="Murat C."/>
            <person name="Ohm R.A."/>
            <person name="Singer S.W."/>
            <person name="Spatafora J.W."/>
            <person name="Wang M."/>
            <person name="Veneault-Fourrey C."/>
            <person name="Henrissat B."/>
            <person name="Grigoriev I.V."/>
            <person name="Martin F.M."/>
            <person name="Perotto S."/>
        </authorList>
    </citation>
    <scope>NUCLEOTIDE SEQUENCE [LARGE SCALE GENOMIC DNA]</scope>
    <source>
        <strain evidence="2 3">ATCC 22711</strain>
    </source>
</reference>
<feature type="transmembrane region" description="Helical" evidence="1">
    <location>
        <begin position="29"/>
        <end position="49"/>
    </location>
</feature>
<proteinExistence type="predicted"/>
<dbReference type="OrthoDB" id="5316527at2759"/>
<name>A0A2T3AQI1_AMORE</name>
<keyword evidence="1" id="KW-0812">Transmembrane</keyword>
<gene>
    <name evidence="2" type="ORF">M430DRAFT_110318</name>
</gene>
<evidence type="ECO:0000256" key="1">
    <source>
        <dbReference type="SAM" id="Phobius"/>
    </source>
</evidence>
<evidence type="ECO:0000313" key="3">
    <source>
        <dbReference type="Proteomes" id="UP000241818"/>
    </source>
</evidence>
<dbReference type="InParanoid" id="A0A2T3AQI1"/>
<sequence>MRLNAQIYRGQVHNVQRVRFQKPGFRPRSIAITVLTIYVGWSVYARLVLDPLGKAIMDTAQHLPEDEEEAPPIFIPFPGTTKQLKPRPYRGSDPEWQEFLKFSRDPGLSKRVREELAQFVRQLAEKHPILQLRGGKGMKLRRYWLDVDFPTHPPPEFERSGIEITDDYIAWTTMPVDSSIVFKIRQALWPSALAKAFWSFTKVMISDDARRVARMLGLQADDTPPTIEQLLARHQQMIRGSQTNDGSPKPKQPQLLGDAQTQKAIVTVADNQGLVGKPPLQEDLDANPGKNGISAVYAHFFRGIMAFKMKLQQSWRPAPDYPPRGSIIVQGLVELDSPKAWLVFDVKAAWDPKTKSYDSKSMRIHLKRMQMKRQGPLGGA</sequence>
<dbReference type="RefSeq" id="XP_024716923.1">
    <property type="nucleotide sequence ID" value="XM_024861351.1"/>
</dbReference>
<evidence type="ECO:0000313" key="2">
    <source>
        <dbReference type="EMBL" id="PSS08525.1"/>
    </source>
</evidence>
<dbReference type="GeneID" id="36569432"/>
<accession>A0A2T3AQI1</accession>
<dbReference type="EMBL" id="KZ679018">
    <property type="protein sequence ID" value="PSS08525.1"/>
    <property type="molecule type" value="Genomic_DNA"/>
</dbReference>
<keyword evidence="1" id="KW-0472">Membrane</keyword>
<organism evidence="2 3">
    <name type="scientific">Amorphotheca resinae ATCC 22711</name>
    <dbReference type="NCBI Taxonomy" id="857342"/>
    <lineage>
        <taxon>Eukaryota</taxon>
        <taxon>Fungi</taxon>
        <taxon>Dikarya</taxon>
        <taxon>Ascomycota</taxon>
        <taxon>Pezizomycotina</taxon>
        <taxon>Leotiomycetes</taxon>
        <taxon>Helotiales</taxon>
        <taxon>Amorphothecaceae</taxon>
        <taxon>Amorphotheca</taxon>
    </lineage>
</organism>
<dbReference type="Proteomes" id="UP000241818">
    <property type="component" value="Unassembled WGS sequence"/>
</dbReference>
<keyword evidence="3" id="KW-1185">Reference proteome</keyword>
<keyword evidence="1" id="KW-1133">Transmembrane helix</keyword>